<dbReference type="SUPFAM" id="SSF54060">
    <property type="entry name" value="His-Me finger endonucleases"/>
    <property type="match status" value="1"/>
</dbReference>
<protein>
    <submittedName>
        <fullName evidence="2">Homing endonuclease</fullName>
    </submittedName>
</protein>
<keyword evidence="2" id="KW-0378">Hydrolase</keyword>
<evidence type="ECO:0000259" key="1">
    <source>
        <dbReference type="Pfam" id="PF13392"/>
    </source>
</evidence>
<dbReference type="EMBL" id="MZ501081">
    <property type="protein sequence ID" value="QXV80866.1"/>
    <property type="molecule type" value="Genomic_DNA"/>
</dbReference>
<dbReference type="Gene3D" id="3.90.75.20">
    <property type="match status" value="1"/>
</dbReference>
<gene>
    <name evidence="2" type="ORF">bas64_0017</name>
</gene>
<dbReference type="InterPro" id="IPR003615">
    <property type="entry name" value="HNH_nuc"/>
</dbReference>
<feature type="domain" description="HNH nuclease" evidence="1">
    <location>
        <begin position="60"/>
        <end position="103"/>
    </location>
</feature>
<evidence type="ECO:0000313" key="2">
    <source>
        <dbReference type="EMBL" id="QXV80866.1"/>
    </source>
</evidence>
<organism evidence="2 3">
    <name type="scientific">Escherichia phage JeanTinguely</name>
    <dbReference type="NCBI Taxonomy" id="2852036"/>
    <lineage>
        <taxon>Viruses</taxon>
        <taxon>Duplodnaviria</taxon>
        <taxon>Heunggongvirae</taxon>
        <taxon>Uroviricota</taxon>
        <taxon>Caudoviricetes</taxon>
        <taxon>Autographivirales</taxon>
        <taxon>Autotranscriptaviridae</taxon>
        <taxon>Studiervirinae</taxon>
        <taxon>Teseptimavirus</taxon>
        <taxon>Teseptimavirus jeantinguely</taxon>
    </lineage>
</organism>
<keyword evidence="3" id="KW-1185">Reference proteome</keyword>
<proteinExistence type="predicted"/>
<dbReference type="GO" id="GO:0004519">
    <property type="term" value="F:endonuclease activity"/>
    <property type="evidence" value="ECO:0007669"/>
    <property type="project" value="UniProtKB-KW"/>
</dbReference>
<accession>A0AAE7VUE7</accession>
<reference evidence="3" key="1">
    <citation type="journal article" date="2021" name="PLoS Biol.">
        <title>Systematic exploration of Escherichia coli phage-host interactions with the BASEL phage collection.</title>
        <authorList>
            <person name="Maffei E."/>
            <person name="Shaidullina A."/>
            <person name="Burkolter M."/>
            <person name="Heyer Y."/>
            <person name="Estermann F."/>
            <person name="Druelle V."/>
            <person name="Sauer P."/>
            <person name="Willi L."/>
            <person name="Michaelis S."/>
            <person name="Hilbi H."/>
            <person name="Thaler D.S."/>
            <person name="Harms A."/>
        </authorList>
    </citation>
    <scope>NUCLEOTIDE SEQUENCE [LARGE SCALE GENOMIC DNA]</scope>
    <source>
        <strain evidence="3">Bas64</strain>
    </source>
</reference>
<dbReference type="InterPro" id="IPR044925">
    <property type="entry name" value="His-Me_finger_sf"/>
</dbReference>
<dbReference type="Pfam" id="PF13392">
    <property type="entry name" value="HNH_3"/>
    <property type="match status" value="1"/>
</dbReference>
<name>A0AAE7VUE7_9CAUD</name>
<dbReference type="Proteomes" id="UP000828241">
    <property type="component" value="Segment"/>
</dbReference>
<keyword evidence="2" id="KW-0540">Nuclease</keyword>
<sequence length="156" mass="17628">MAHYVTRPSPASEELRTIRKRKYKYNPAAPSGVVSASGKPIGYKRKDGYWLLSYGGKHVLAHRVVWMLNFGVIPEGMVIDHINRNPSDNRIENLRVVTQSANLMNVGVRSHCRSGEKFISLDVRTGRFSVRIRRKSYGTYGTLEEAIAVRDANTTH</sequence>
<evidence type="ECO:0000313" key="3">
    <source>
        <dbReference type="Proteomes" id="UP000828241"/>
    </source>
</evidence>
<keyword evidence="2" id="KW-0255">Endonuclease</keyword>